<feature type="transmembrane region" description="Helical" evidence="7">
    <location>
        <begin position="92"/>
        <end position="108"/>
    </location>
</feature>
<feature type="transmembrane region" description="Helical" evidence="7">
    <location>
        <begin position="69"/>
        <end position="86"/>
    </location>
</feature>
<evidence type="ECO:0000256" key="7">
    <source>
        <dbReference type="SAM" id="Phobius"/>
    </source>
</evidence>
<keyword evidence="6" id="KW-0902">Two-component regulatory system</keyword>
<dbReference type="SUPFAM" id="SSF55874">
    <property type="entry name" value="ATPase domain of HSP90 chaperone/DNA topoisomerase II/histidine kinase"/>
    <property type="match status" value="1"/>
</dbReference>
<keyword evidence="7" id="KW-0472">Membrane</keyword>
<dbReference type="GO" id="GO:0016740">
    <property type="term" value="F:transferase activity"/>
    <property type="evidence" value="ECO:0007669"/>
    <property type="project" value="UniProtKB-KW"/>
</dbReference>
<keyword evidence="3" id="KW-0547">Nucleotide-binding</keyword>
<dbReference type="SMART" id="SM00387">
    <property type="entry name" value="HATPase_c"/>
    <property type="match status" value="1"/>
</dbReference>
<evidence type="ECO:0000256" key="5">
    <source>
        <dbReference type="ARBA" id="ARBA00022840"/>
    </source>
</evidence>
<proteinExistence type="predicted"/>
<evidence type="ECO:0000313" key="10">
    <source>
        <dbReference type="Proteomes" id="UP001208689"/>
    </source>
</evidence>
<keyword evidence="7" id="KW-0812">Transmembrane</keyword>
<dbReference type="PRINTS" id="PR00344">
    <property type="entry name" value="BCTRLSENSOR"/>
</dbReference>
<dbReference type="Pfam" id="PF02518">
    <property type="entry name" value="HATPase_c"/>
    <property type="match status" value="1"/>
</dbReference>
<reference evidence="9" key="1">
    <citation type="submission" date="2022-09" db="EMBL/GenBank/DDBJ databases">
        <title>Actin cytoskeleton and complex cell architecture in an #Asgard archaeon.</title>
        <authorList>
            <person name="Ponce Toledo R.I."/>
            <person name="Schleper C."/>
            <person name="Rodrigues Oliveira T."/>
            <person name="Wollweber F."/>
            <person name="Xu J."/>
            <person name="Rittmann S."/>
            <person name="Klingl A."/>
            <person name="Pilhofer M."/>
        </authorList>
    </citation>
    <scope>NUCLEOTIDE SEQUENCE</scope>
    <source>
        <strain evidence="9">B-35</strain>
    </source>
</reference>
<dbReference type="InterPro" id="IPR003594">
    <property type="entry name" value="HATPase_dom"/>
</dbReference>
<name>A0ABY6HNA6_9ARCH</name>
<dbReference type="Pfam" id="PF00512">
    <property type="entry name" value="HisKA"/>
    <property type="match status" value="1"/>
</dbReference>
<dbReference type="InterPro" id="IPR036097">
    <property type="entry name" value="HisK_dim/P_sf"/>
</dbReference>
<dbReference type="Proteomes" id="UP001208689">
    <property type="component" value="Chromosome"/>
</dbReference>
<keyword evidence="10" id="KW-1185">Reference proteome</keyword>
<evidence type="ECO:0000256" key="3">
    <source>
        <dbReference type="ARBA" id="ARBA00022741"/>
    </source>
</evidence>
<evidence type="ECO:0000313" key="9">
    <source>
        <dbReference type="EMBL" id="UYP45000.1"/>
    </source>
</evidence>
<dbReference type="SUPFAM" id="SSF47384">
    <property type="entry name" value="Homodimeric domain of signal transducing histidine kinase"/>
    <property type="match status" value="1"/>
</dbReference>
<dbReference type="InterPro" id="IPR036890">
    <property type="entry name" value="HATPase_C_sf"/>
</dbReference>
<evidence type="ECO:0000256" key="1">
    <source>
        <dbReference type="ARBA" id="ARBA00022553"/>
    </source>
</evidence>
<evidence type="ECO:0000256" key="2">
    <source>
        <dbReference type="ARBA" id="ARBA00022679"/>
    </source>
</evidence>
<feature type="domain" description="Histidine kinase" evidence="8">
    <location>
        <begin position="209"/>
        <end position="426"/>
    </location>
</feature>
<feature type="transmembrane region" description="Helical" evidence="7">
    <location>
        <begin position="21"/>
        <end position="39"/>
    </location>
</feature>
<dbReference type="EMBL" id="CP104013">
    <property type="protein sequence ID" value="UYP45000.1"/>
    <property type="molecule type" value="Genomic_DNA"/>
</dbReference>
<keyword evidence="4" id="KW-0418">Kinase</keyword>
<dbReference type="PROSITE" id="PS50109">
    <property type="entry name" value="HIS_KIN"/>
    <property type="match status" value="1"/>
</dbReference>
<dbReference type="SMART" id="SM00388">
    <property type="entry name" value="HisKA"/>
    <property type="match status" value="1"/>
</dbReference>
<dbReference type="InterPro" id="IPR004358">
    <property type="entry name" value="Sig_transdc_His_kin-like_C"/>
</dbReference>
<keyword evidence="2 9" id="KW-0808">Transferase</keyword>
<feature type="transmembrane region" description="Helical" evidence="7">
    <location>
        <begin position="45"/>
        <end position="62"/>
    </location>
</feature>
<evidence type="ECO:0000259" key="8">
    <source>
        <dbReference type="PROSITE" id="PS50109"/>
    </source>
</evidence>
<accession>A0ABY6HNA6</accession>
<dbReference type="CDD" id="cd00082">
    <property type="entry name" value="HisKA"/>
    <property type="match status" value="1"/>
</dbReference>
<dbReference type="InterPro" id="IPR005467">
    <property type="entry name" value="His_kinase_dom"/>
</dbReference>
<dbReference type="PANTHER" id="PTHR43065:SF46">
    <property type="entry name" value="C4-DICARBOXYLATE TRANSPORT SENSOR PROTEIN DCTB"/>
    <property type="match status" value="1"/>
</dbReference>
<keyword evidence="7" id="KW-1133">Transmembrane helix</keyword>
<dbReference type="EC" id="2.7.-.-" evidence="9"/>
<dbReference type="Gene3D" id="3.30.565.10">
    <property type="entry name" value="Histidine kinase-like ATPase, C-terminal domain"/>
    <property type="match status" value="1"/>
</dbReference>
<evidence type="ECO:0000256" key="6">
    <source>
        <dbReference type="ARBA" id="ARBA00023012"/>
    </source>
</evidence>
<keyword evidence="1" id="KW-0597">Phosphoprotein</keyword>
<evidence type="ECO:0000256" key="4">
    <source>
        <dbReference type="ARBA" id="ARBA00022777"/>
    </source>
</evidence>
<dbReference type="InterPro" id="IPR003661">
    <property type="entry name" value="HisK_dim/P_dom"/>
</dbReference>
<keyword evidence="5" id="KW-0067">ATP-binding</keyword>
<protein>
    <submittedName>
        <fullName evidence="9">Adaptive-response sensory-kinase SasA</fullName>
        <ecNumber evidence="9">2.7.-.-</ecNumber>
    </submittedName>
</protein>
<feature type="transmembrane region" description="Helical" evidence="7">
    <location>
        <begin position="154"/>
        <end position="177"/>
    </location>
</feature>
<dbReference type="Gene3D" id="1.10.287.130">
    <property type="match status" value="1"/>
</dbReference>
<sequence>MVENLSKDINLNYYRNMILKWYLYSIILSSTIMFIYGIITRSNYWIFSLIVSLASLVILIILKRGKYNLSVIIQIFFTNIAILIQAMITRSAYLATLLGLILICSTILSSNKVAWGVFLLDIVVVIIYCIFGIFSSQQTFHPATQIATVDNISVLIPTLIISFGISQIIYHILINLIQQKEQQNRLLLKTQASLIHQKKIESIQILAGGVAHDFNNILTSLIGGAELLKMDEKMEPESKEIVQDMINASNQAKNLTNTLLTFSKGNVSSETRKTDLSKILPEVIDFSIRGRKSKVNLNISPNIPSIMINEEEIIQVIQNLVINSDQAMEKGGIITVSMQTINTSQFPDFNLEGGNFIHISIQDEGKGIPESIQDHIFDPFFTTKTNGTGLGLALCNSIIQKHHGYLKFKSIINKGTAFHIFLPILTE</sequence>
<dbReference type="PANTHER" id="PTHR43065">
    <property type="entry name" value="SENSOR HISTIDINE KINASE"/>
    <property type="match status" value="1"/>
</dbReference>
<feature type="transmembrane region" description="Helical" evidence="7">
    <location>
        <begin position="115"/>
        <end position="134"/>
    </location>
</feature>
<gene>
    <name evidence="9" type="ORF">NEF87_001285</name>
</gene>
<organism evidence="9 10">
    <name type="scientific">Candidatus Lokiarchaeum ossiferum</name>
    <dbReference type="NCBI Taxonomy" id="2951803"/>
    <lineage>
        <taxon>Archaea</taxon>
        <taxon>Promethearchaeati</taxon>
        <taxon>Promethearchaeota</taxon>
        <taxon>Promethearchaeia</taxon>
        <taxon>Promethearchaeales</taxon>
        <taxon>Promethearchaeaceae</taxon>
        <taxon>Candidatus Lokiarchaeum</taxon>
    </lineage>
</organism>